<sequence>MSAQRSTTDPQPTTWTGATTDADQPRFPVRLAVGLAVGAFCWIVAYLGAVGVLLPARVAEIAPDDKAAIIALNSTVSMIVATLANITIGASSDLTRSRFGRRTPWIWVGAIGSLGSLFVLGRVTTAGTLIAAWAVYQVFLNAIIAPLLGTLSDRVAPRYRGTAASAYALGIGVGTGLGQVIGAQFLGSTATGFLVLGVLTFVAGPAAALFFREASSIPMPAKPFTKDLVLDNFVFARRDARDYYLALFGKFFIMLAKFSIQGYMLYILTDYMLLEKADAARYISLTATIIMVAGITMAFVAGPLADRLGRIKLPVVISSLLIGAGVLVPFFSPSPSTIVAYAVLAGIGFGAFNAVDQALNISVLPNPATAAKDLGILNLSNTGGQIAGPLLAAAVITASGGYRLLFVLAAGSALVGAALFTAVRRVR</sequence>
<evidence type="ECO:0000259" key="7">
    <source>
        <dbReference type="PROSITE" id="PS50850"/>
    </source>
</evidence>
<dbReference type="Pfam" id="PF07690">
    <property type="entry name" value="MFS_1"/>
    <property type="match status" value="1"/>
</dbReference>
<proteinExistence type="predicted"/>
<protein>
    <submittedName>
        <fullName evidence="8">MFS family permease</fullName>
    </submittedName>
</protein>
<dbReference type="InterPro" id="IPR036259">
    <property type="entry name" value="MFS_trans_sf"/>
</dbReference>
<dbReference type="InterPro" id="IPR011701">
    <property type="entry name" value="MFS"/>
</dbReference>
<keyword evidence="3 6" id="KW-1133">Transmembrane helix</keyword>
<feature type="transmembrane region" description="Helical" evidence="6">
    <location>
        <begin position="338"/>
        <end position="355"/>
    </location>
</feature>
<organism evidence="8 9">
    <name type="scientific">Cellulomonas iranensis</name>
    <dbReference type="NCBI Taxonomy" id="76862"/>
    <lineage>
        <taxon>Bacteria</taxon>
        <taxon>Bacillati</taxon>
        <taxon>Actinomycetota</taxon>
        <taxon>Actinomycetes</taxon>
        <taxon>Micrococcales</taxon>
        <taxon>Cellulomonadaceae</taxon>
        <taxon>Cellulomonas</taxon>
    </lineage>
</organism>
<feature type="transmembrane region" description="Helical" evidence="6">
    <location>
        <begin position="243"/>
        <end position="267"/>
    </location>
</feature>
<keyword evidence="9" id="KW-1185">Reference proteome</keyword>
<dbReference type="Gene3D" id="1.20.1250.20">
    <property type="entry name" value="MFS general substrate transporter like domains"/>
    <property type="match status" value="2"/>
</dbReference>
<comment type="caution">
    <text evidence="8">The sequence shown here is derived from an EMBL/GenBank/DDBJ whole genome shotgun (WGS) entry which is preliminary data.</text>
</comment>
<feature type="transmembrane region" description="Helical" evidence="6">
    <location>
        <begin position="163"/>
        <end position="186"/>
    </location>
</feature>
<dbReference type="InterPro" id="IPR020846">
    <property type="entry name" value="MFS_dom"/>
</dbReference>
<keyword evidence="4 6" id="KW-0472">Membrane</keyword>
<feature type="transmembrane region" description="Helical" evidence="6">
    <location>
        <begin position="279"/>
        <end position="301"/>
    </location>
</feature>
<dbReference type="PROSITE" id="PS50850">
    <property type="entry name" value="MFS"/>
    <property type="match status" value="1"/>
</dbReference>
<evidence type="ECO:0000256" key="3">
    <source>
        <dbReference type="ARBA" id="ARBA00022989"/>
    </source>
</evidence>
<evidence type="ECO:0000256" key="6">
    <source>
        <dbReference type="SAM" id="Phobius"/>
    </source>
</evidence>
<evidence type="ECO:0000256" key="4">
    <source>
        <dbReference type="ARBA" id="ARBA00023136"/>
    </source>
</evidence>
<dbReference type="SUPFAM" id="SSF103473">
    <property type="entry name" value="MFS general substrate transporter"/>
    <property type="match status" value="1"/>
</dbReference>
<feature type="region of interest" description="Disordered" evidence="5">
    <location>
        <begin position="1"/>
        <end position="21"/>
    </location>
</feature>
<feature type="transmembrane region" description="Helical" evidence="6">
    <location>
        <begin position="68"/>
        <end position="92"/>
    </location>
</feature>
<evidence type="ECO:0000313" key="9">
    <source>
        <dbReference type="Proteomes" id="UP001240250"/>
    </source>
</evidence>
<feature type="transmembrane region" description="Helical" evidence="6">
    <location>
        <begin position="376"/>
        <end position="398"/>
    </location>
</feature>
<feature type="transmembrane region" description="Helical" evidence="6">
    <location>
        <begin position="192"/>
        <end position="211"/>
    </location>
</feature>
<reference evidence="8 9" key="1">
    <citation type="submission" date="2023-07" db="EMBL/GenBank/DDBJ databases">
        <title>Sequencing the genomes of 1000 actinobacteria strains.</title>
        <authorList>
            <person name="Klenk H.-P."/>
        </authorList>
    </citation>
    <scope>NUCLEOTIDE SEQUENCE [LARGE SCALE GENOMIC DNA]</scope>
    <source>
        <strain evidence="8 9">DSM 14785</strain>
    </source>
</reference>
<gene>
    <name evidence="8" type="ORF">JO380_001791</name>
</gene>
<feature type="transmembrane region" description="Helical" evidence="6">
    <location>
        <begin position="104"/>
        <end position="124"/>
    </location>
</feature>
<feature type="transmembrane region" description="Helical" evidence="6">
    <location>
        <begin position="313"/>
        <end position="332"/>
    </location>
</feature>
<accession>A0ABU0GLB2</accession>
<feature type="transmembrane region" description="Helical" evidence="6">
    <location>
        <begin position="130"/>
        <end position="151"/>
    </location>
</feature>
<evidence type="ECO:0000313" key="8">
    <source>
        <dbReference type="EMBL" id="MDQ0425410.1"/>
    </source>
</evidence>
<name>A0ABU0GLB2_9CELL</name>
<dbReference type="PANTHER" id="PTHR23528:SF1">
    <property type="entry name" value="MAJOR FACILITATOR SUPERFAMILY (MFS) PROFILE DOMAIN-CONTAINING PROTEIN"/>
    <property type="match status" value="1"/>
</dbReference>
<dbReference type="EMBL" id="JAUSVM010000001">
    <property type="protein sequence ID" value="MDQ0425410.1"/>
    <property type="molecule type" value="Genomic_DNA"/>
</dbReference>
<dbReference type="Proteomes" id="UP001240250">
    <property type="component" value="Unassembled WGS sequence"/>
</dbReference>
<evidence type="ECO:0000256" key="1">
    <source>
        <dbReference type="ARBA" id="ARBA00004651"/>
    </source>
</evidence>
<keyword evidence="2 6" id="KW-0812">Transmembrane</keyword>
<evidence type="ECO:0000256" key="5">
    <source>
        <dbReference type="SAM" id="MobiDB-lite"/>
    </source>
</evidence>
<dbReference type="PANTHER" id="PTHR23528">
    <property type="match status" value="1"/>
</dbReference>
<feature type="domain" description="Major facilitator superfamily (MFS) profile" evidence="7">
    <location>
        <begin position="242"/>
        <end position="427"/>
    </location>
</feature>
<evidence type="ECO:0000256" key="2">
    <source>
        <dbReference type="ARBA" id="ARBA00022692"/>
    </source>
</evidence>
<feature type="transmembrane region" description="Helical" evidence="6">
    <location>
        <begin position="31"/>
        <end position="56"/>
    </location>
</feature>
<comment type="subcellular location">
    <subcellularLocation>
        <location evidence="1">Cell membrane</location>
        <topology evidence="1">Multi-pass membrane protein</topology>
    </subcellularLocation>
</comment>
<feature type="transmembrane region" description="Helical" evidence="6">
    <location>
        <begin position="404"/>
        <end position="423"/>
    </location>
</feature>
<dbReference type="RefSeq" id="WP_070320036.1">
    <property type="nucleotide sequence ID" value="NZ_JAUSVM010000001.1"/>
</dbReference>